<dbReference type="GO" id="GO:0008049">
    <property type="term" value="P:male courtship behavior"/>
    <property type="evidence" value="ECO:0007669"/>
    <property type="project" value="TreeGrafter"/>
</dbReference>
<evidence type="ECO:0000256" key="2">
    <source>
        <dbReference type="ARBA" id="ARBA00022475"/>
    </source>
</evidence>
<comment type="caution">
    <text evidence="9">The sequence shown here is derived from an EMBL/GenBank/DDBJ whole genome shotgun (WGS) entry which is preliminary data.</text>
</comment>
<keyword evidence="6 8" id="KW-0675">Receptor</keyword>
<proteinExistence type="inferred from homology"/>
<dbReference type="GO" id="GO:0030425">
    <property type="term" value="C:dendrite"/>
    <property type="evidence" value="ECO:0007669"/>
    <property type="project" value="TreeGrafter"/>
</dbReference>
<feature type="non-terminal residue" evidence="9">
    <location>
        <position position="1"/>
    </location>
</feature>
<feature type="transmembrane region" description="Helical" evidence="8">
    <location>
        <begin position="59"/>
        <end position="81"/>
    </location>
</feature>
<keyword evidence="4 8" id="KW-1133">Transmembrane helix</keyword>
<dbReference type="InterPro" id="IPR013604">
    <property type="entry name" value="7TM_chemorcpt"/>
</dbReference>
<evidence type="ECO:0000256" key="4">
    <source>
        <dbReference type="ARBA" id="ARBA00022989"/>
    </source>
</evidence>
<reference evidence="9" key="1">
    <citation type="submission" date="2022-07" db="EMBL/GenBank/DDBJ databases">
        <authorList>
            <person name="Trinca V."/>
            <person name="Uliana J.V.C."/>
            <person name="Torres T.T."/>
            <person name="Ward R.J."/>
            <person name="Monesi N."/>
        </authorList>
    </citation>
    <scope>NUCLEOTIDE SEQUENCE</scope>
    <source>
        <strain evidence="9">HSMRA1968</strain>
        <tissue evidence="9">Whole embryos</tissue>
    </source>
</reference>
<comment type="subcellular location">
    <subcellularLocation>
        <location evidence="1 8">Cell membrane</location>
        <topology evidence="1 8">Multi-pass membrane protein</topology>
    </subcellularLocation>
</comment>
<protein>
    <recommendedName>
        <fullName evidence="8">Gustatory receptor</fullName>
    </recommendedName>
</protein>
<feature type="transmembrane region" description="Helical" evidence="8">
    <location>
        <begin position="248"/>
        <end position="270"/>
    </location>
</feature>
<dbReference type="GO" id="GO:0050909">
    <property type="term" value="P:sensory perception of taste"/>
    <property type="evidence" value="ECO:0007669"/>
    <property type="project" value="InterPro"/>
</dbReference>
<evidence type="ECO:0000256" key="3">
    <source>
        <dbReference type="ARBA" id="ARBA00022692"/>
    </source>
</evidence>
<keyword evidence="10" id="KW-1185">Reference proteome</keyword>
<feature type="transmembrane region" description="Helical" evidence="8">
    <location>
        <begin position="290"/>
        <end position="313"/>
    </location>
</feature>
<keyword evidence="3 8" id="KW-0812">Transmembrane</keyword>
<feature type="transmembrane region" description="Helical" evidence="8">
    <location>
        <begin position="6"/>
        <end position="24"/>
    </location>
</feature>
<name>A0A9Q0NGP2_9DIPT</name>
<keyword evidence="7 8" id="KW-0807">Transducer</keyword>
<keyword evidence="2 8" id="KW-1003">Cell membrane</keyword>
<keyword evidence="5 8" id="KW-0472">Membrane</keyword>
<evidence type="ECO:0000256" key="5">
    <source>
        <dbReference type="ARBA" id="ARBA00023136"/>
    </source>
</evidence>
<dbReference type="PANTHER" id="PTHR21143:SF132">
    <property type="entry name" value="GUSTATORY AND PHEROMONE RECEPTOR 33A"/>
    <property type="match status" value="1"/>
</dbReference>
<evidence type="ECO:0000313" key="10">
    <source>
        <dbReference type="Proteomes" id="UP001151699"/>
    </source>
</evidence>
<evidence type="ECO:0000256" key="1">
    <source>
        <dbReference type="ARBA" id="ARBA00004651"/>
    </source>
</evidence>
<feature type="transmembrane region" description="Helical" evidence="8">
    <location>
        <begin position="377"/>
        <end position="397"/>
    </location>
</feature>
<dbReference type="GO" id="GO:0043025">
    <property type="term" value="C:neuronal cell body"/>
    <property type="evidence" value="ECO:0007669"/>
    <property type="project" value="TreeGrafter"/>
</dbReference>
<dbReference type="Proteomes" id="UP001151699">
    <property type="component" value="Chromosome A"/>
</dbReference>
<comment type="similarity">
    <text evidence="8">Belongs to the insect chemoreceptor superfamily. Gustatory receptor (GR) family.</text>
</comment>
<evidence type="ECO:0000256" key="8">
    <source>
        <dbReference type="RuleBase" id="RU363108"/>
    </source>
</evidence>
<dbReference type="GO" id="GO:0005886">
    <property type="term" value="C:plasma membrane"/>
    <property type="evidence" value="ECO:0007669"/>
    <property type="project" value="UniProtKB-SubCell"/>
</dbReference>
<dbReference type="PANTHER" id="PTHR21143">
    <property type="entry name" value="INVERTEBRATE GUSTATORY RECEPTOR"/>
    <property type="match status" value="1"/>
</dbReference>
<dbReference type="GO" id="GO:0007165">
    <property type="term" value="P:signal transduction"/>
    <property type="evidence" value="ECO:0007669"/>
    <property type="project" value="UniProtKB-KW"/>
</dbReference>
<dbReference type="Pfam" id="PF08395">
    <property type="entry name" value="7tm_7"/>
    <property type="match status" value="1"/>
</dbReference>
<evidence type="ECO:0000256" key="6">
    <source>
        <dbReference type="ARBA" id="ARBA00023170"/>
    </source>
</evidence>
<gene>
    <name evidence="9" type="primary">Gr33a</name>
    <name evidence="9" type="ORF">Bhyg_05210</name>
</gene>
<dbReference type="GO" id="GO:0007635">
    <property type="term" value="P:chemosensory behavior"/>
    <property type="evidence" value="ECO:0007669"/>
    <property type="project" value="TreeGrafter"/>
</dbReference>
<organism evidence="9 10">
    <name type="scientific">Pseudolycoriella hygida</name>
    <dbReference type="NCBI Taxonomy" id="35572"/>
    <lineage>
        <taxon>Eukaryota</taxon>
        <taxon>Metazoa</taxon>
        <taxon>Ecdysozoa</taxon>
        <taxon>Arthropoda</taxon>
        <taxon>Hexapoda</taxon>
        <taxon>Insecta</taxon>
        <taxon>Pterygota</taxon>
        <taxon>Neoptera</taxon>
        <taxon>Endopterygota</taxon>
        <taxon>Diptera</taxon>
        <taxon>Nematocera</taxon>
        <taxon>Sciaroidea</taxon>
        <taxon>Sciaridae</taxon>
        <taxon>Pseudolycoriella</taxon>
    </lineage>
</organism>
<dbReference type="GO" id="GO:0030424">
    <property type="term" value="C:axon"/>
    <property type="evidence" value="ECO:0007669"/>
    <property type="project" value="TreeGrafter"/>
</dbReference>
<dbReference type="OrthoDB" id="7789982at2759"/>
<comment type="function">
    <text evidence="8">Gustatory receptor which mediates acceptance or avoidance behavior, depending on its substrates.</text>
</comment>
<dbReference type="EMBL" id="WJQU01000001">
    <property type="protein sequence ID" value="KAJ6649967.1"/>
    <property type="molecule type" value="Genomic_DNA"/>
</dbReference>
<comment type="caution">
    <text evidence="8">Lacks conserved residue(s) required for the propagation of feature annotation.</text>
</comment>
<feature type="transmembrane region" description="Helical" evidence="8">
    <location>
        <begin position="87"/>
        <end position="118"/>
    </location>
</feature>
<sequence length="404" mass="46068">LVMHYTLGTCLCAVTYFLFIVKTANLNEFRSQFRNIDAKLYDISGFKTNFLVISNRFQVNLIICGLLLFIATTVVDTLIIISLHDGIIVFATIVVNIFPYLISGIIQAQFISWIYYVYLRFLALNKALNHIATINESTSKAVKMYKAFDDEMETDERQSETPLLFIIGDKLKGDDESDLNEKNSKKPTAAWEDINTKKKTKKPGSTNKVTPSSAETYQGLPRDLHKNMDSLFGLHDSLLDISESINDVYAIQIVTFVTVSFVTILFGFFFETKVKVKHKVIFWLWGKNTQLILIGSSYLIWSVMTALIIYTILTICTKAREAAYESALIVHKILQNKPVFMLNDEIYYNKMKSFTLQILHRKNTFNFNGLGLFQLDYTFIFSAVSAATSYLIVLLQFDLTADLS</sequence>
<evidence type="ECO:0000256" key="7">
    <source>
        <dbReference type="ARBA" id="ARBA00023224"/>
    </source>
</evidence>
<evidence type="ECO:0000313" key="9">
    <source>
        <dbReference type="EMBL" id="KAJ6649967.1"/>
    </source>
</evidence>
<dbReference type="AlphaFoldDB" id="A0A9Q0NGP2"/>
<accession>A0A9Q0NGP2</accession>